<dbReference type="PANTHER" id="PTHR30033:SF1">
    <property type="entry name" value="FLAGELLAR HOOK-ASSOCIATED PROTEIN 1"/>
    <property type="match status" value="1"/>
</dbReference>
<dbReference type="PANTHER" id="PTHR30033">
    <property type="entry name" value="FLAGELLAR HOOK-ASSOCIATED PROTEIN 1"/>
    <property type="match status" value="1"/>
</dbReference>
<dbReference type="RefSeq" id="WP_283175297.1">
    <property type="nucleotide sequence ID" value="NZ_JAPNOA010000058.1"/>
</dbReference>
<dbReference type="Pfam" id="PF00460">
    <property type="entry name" value="Flg_bb_rod"/>
    <property type="match status" value="1"/>
</dbReference>
<comment type="subcellular location">
    <subcellularLocation>
        <location evidence="1">Bacterial flagellum</location>
    </subcellularLocation>
    <subcellularLocation>
        <location evidence="2">Secreted</location>
    </subcellularLocation>
</comment>
<evidence type="ECO:0000259" key="8">
    <source>
        <dbReference type="Pfam" id="PF06429"/>
    </source>
</evidence>
<dbReference type="GO" id="GO:0005576">
    <property type="term" value="C:extracellular region"/>
    <property type="evidence" value="ECO:0007669"/>
    <property type="project" value="UniProtKB-SubCell"/>
</dbReference>
<organism evidence="10 11">
    <name type="scientific">Parathalassolituus penaei</name>
    <dbReference type="NCBI Taxonomy" id="2997323"/>
    <lineage>
        <taxon>Bacteria</taxon>
        <taxon>Pseudomonadati</taxon>
        <taxon>Pseudomonadota</taxon>
        <taxon>Gammaproteobacteria</taxon>
        <taxon>Oceanospirillales</taxon>
        <taxon>Oceanospirillaceae</taxon>
        <taxon>Parathalassolituus</taxon>
    </lineage>
</organism>
<dbReference type="Pfam" id="PF22638">
    <property type="entry name" value="FlgK_D1"/>
    <property type="match status" value="1"/>
</dbReference>
<keyword evidence="10" id="KW-0282">Flagellum</keyword>
<keyword evidence="10" id="KW-0969">Cilium</keyword>
<evidence type="ECO:0000259" key="9">
    <source>
        <dbReference type="Pfam" id="PF22638"/>
    </source>
</evidence>
<reference evidence="10" key="1">
    <citation type="submission" date="2022-11" db="EMBL/GenBank/DDBJ databases">
        <title>Parathalassolutuus dongxingensis gen. nov., sp. nov., a novel member of family Oceanospirillaceae isolated from a coastal shrimp pond in Guangxi, China.</title>
        <authorList>
            <person name="Chen H."/>
        </authorList>
    </citation>
    <scope>NUCLEOTIDE SEQUENCE</scope>
    <source>
        <strain evidence="10">G-43</strain>
    </source>
</reference>
<evidence type="ECO:0000256" key="1">
    <source>
        <dbReference type="ARBA" id="ARBA00004365"/>
    </source>
</evidence>
<evidence type="ECO:0000256" key="3">
    <source>
        <dbReference type="ARBA" id="ARBA00009677"/>
    </source>
</evidence>
<name>A0A9X3EGG3_9GAMM</name>
<comment type="similarity">
    <text evidence="3">Belongs to the flagella basal body rod proteins family.</text>
</comment>
<feature type="domain" description="Flagellar hook-associated protein FlgK helical" evidence="9">
    <location>
        <begin position="93"/>
        <end position="326"/>
    </location>
</feature>
<feature type="domain" description="Flagellar basal-body/hook protein C-terminal" evidence="8">
    <location>
        <begin position="952"/>
        <end position="989"/>
    </location>
</feature>
<evidence type="ECO:0000256" key="6">
    <source>
        <dbReference type="ARBA" id="ARBA00023143"/>
    </source>
</evidence>
<evidence type="ECO:0000313" key="10">
    <source>
        <dbReference type="EMBL" id="MCY0967092.1"/>
    </source>
</evidence>
<dbReference type="NCBIfam" id="TIGR02492">
    <property type="entry name" value="flgK_ends"/>
    <property type="match status" value="1"/>
</dbReference>
<protein>
    <recommendedName>
        <fullName evidence="4">Flagellar hook-associated protein 1</fullName>
    </recommendedName>
</protein>
<dbReference type="PRINTS" id="PR01005">
    <property type="entry name" value="FLGHOOKAP1"/>
</dbReference>
<dbReference type="GO" id="GO:0044780">
    <property type="term" value="P:bacterial-type flagellum assembly"/>
    <property type="evidence" value="ECO:0007669"/>
    <property type="project" value="InterPro"/>
</dbReference>
<gene>
    <name evidence="10" type="primary">flgK</name>
    <name evidence="10" type="ORF">OUO13_18080</name>
</gene>
<dbReference type="GO" id="GO:0005198">
    <property type="term" value="F:structural molecule activity"/>
    <property type="evidence" value="ECO:0007669"/>
    <property type="project" value="InterPro"/>
</dbReference>
<dbReference type="EMBL" id="JAPNOA010000058">
    <property type="protein sequence ID" value="MCY0967092.1"/>
    <property type="molecule type" value="Genomic_DNA"/>
</dbReference>
<sequence>MPDILNIAISGLKAQQTALSITGNNITNAGTEGYSRQTVSFTENNSQYRGGVWVGSGVTVDSVRRIYDEFLTGQLRSDTSEFNEQDTLASYAQQIDSLLADSATGIQPGLESYFDAMQTVVDDPSSLAGREVLISQASALTDRFDVISDQLQQQNQVLNGQMAVMAQQVTAIAESIASLNQDIQFAVGYAQGDEPNALMDQRDRLILQLSELVDVNVVDQGDNRLNVFIGNGQALVVGNDFNTLYADDGSSDPSRADLYLKKGEEVIPVTNEISGGTLGGTLAFRNQILDPVINQLGKMALVIAETVNEQHKMGLDYEGLLGQNFFQDINSSDAVYNRALGDDGNANPDDRVLSVWITDAGSLTASDYQLEFVGPDNYNYRIRQVDTNEIVQKGAITGLFPETISLPGFEIRLEDGSFQAGDEFRILPTRNEATAMEVAVTRPEQVALAAPIVTDAAIGNRGSATISQGSVDSLDTIAFDQLGQMTPPLLIRFTSATTYDVLDNTDPGNPVPLFPPIANQTYVPGINNVINLGNPDQTALTSYNGQLPIRPTYQADPPAAQVAAVNGLASQRFSISVTDPDTGVTSKLPDLNTAPNSSARSIAEQLSKYEGISASARTTMEITDFTKDANGFLPLEISLNGVVLTDTLGPGQSKYDSTYPQEVADPMTPDFLAERINANYDFQKLGITARSDGGTLTIIALNGDDLALEVNGDHGDGFAVSNGQDISLTRTGESPYQVLNEYEGYDFSKGGPYSWSFDIENQGSFEISLSENYETGEDMLAGVREALRTAGFAFNGDLDVAINERGEISFQSRMAVNGTGVYGSSKLTLGGQVKIVLDDGVNLTSNTNGNNLFPADLQPVETWMGINVSIYGQVMAGDEFTIGSNLNAASDNRNAQLLSDLQNIDTVNGNSTYSQAYASVVERVGAITSRAQTNRDSSEVLMTTSQEALASLSGVNLDEEAAALMQYELAYNANAQVIQVARDMFDTLIATFG</sequence>
<evidence type="ECO:0000256" key="4">
    <source>
        <dbReference type="ARBA" id="ARBA00016244"/>
    </source>
</evidence>
<feature type="domain" description="Flagellar basal body rod protein N-terminal" evidence="7">
    <location>
        <begin position="5"/>
        <end position="34"/>
    </location>
</feature>
<dbReference type="InterPro" id="IPR001444">
    <property type="entry name" value="Flag_bb_rod_N"/>
</dbReference>
<dbReference type="AlphaFoldDB" id="A0A9X3EGG3"/>
<keyword evidence="10" id="KW-0966">Cell projection</keyword>
<keyword evidence="11" id="KW-1185">Reference proteome</keyword>
<comment type="caution">
    <text evidence="10">The sequence shown here is derived from an EMBL/GenBank/DDBJ whole genome shotgun (WGS) entry which is preliminary data.</text>
</comment>
<keyword evidence="5" id="KW-0964">Secreted</keyword>
<dbReference type="Proteomes" id="UP001150830">
    <property type="component" value="Unassembled WGS sequence"/>
</dbReference>
<evidence type="ECO:0000256" key="5">
    <source>
        <dbReference type="ARBA" id="ARBA00022525"/>
    </source>
</evidence>
<proteinExistence type="inferred from homology"/>
<dbReference type="GO" id="GO:0009424">
    <property type="term" value="C:bacterial-type flagellum hook"/>
    <property type="evidence" value="ECO:0007669"/>
    <property type="project" value="InterPro"/>
</dbReference>
<accession>A0A9X3EGG3</accession>
<keyword evidence="6" id="KW-0975">Bacterial flagellum</keyword>
<dbReference type="InterPro" id="IPR053927">
    <property type="entry name" value="FlgK_helical"/>
</dbReference>
<dbReference type="Pfam" id="PF06429">
    <property type="entry name" value="Flg_bbr_C"/>
    <property type="match status" value="1"/>
</dbReference>
<evidence type="ECO:0000313" key="11">
    <source>
        <dbReference type="Proteomes" id="UP001150830"/>
    </source>
</evidence>
<dbReference type="SUPFAM" id="SSF64518">
    <property type="entry name" value="Phase 1 flagellin"/>
    <property type="match status" value="2"/>
</dbReference>
<dbReference type="InterPro" id="IPR002371">
    <property type="entry name" value="FlgK"/>
</dbReference>
<dbReference type="InterPro" id="IPR010930">
    <property type="entry name" value="Flg_bb/hook_C_dom"/>
</dbReference>
<evidence type="ECO:0000256" key="2">
    <source>
        <dbReference type="ARBA" id="ARBA00004613"/>
    </source>
</evidence>
<evidence type="ECO:0000259" key="7">
    <source>
        <dbReference type="Pfam" id="PF00460"/>
    </source>
</evidence>